<dbReference type="STRING" id="1450537.A0A395IAA4"/>
<evidence type="ECO:0000256" key="1">
    <source>
        <dbReference type="ARBA" id="ARBA00007119"/>
    </source>
</evidence>
<keyword evidence="2 4" id="KW-0479">Metal-binding</keyword>
<keyword evidence="4 5" id="KW-0349">Heme</keyword>
<feature type="binding site" description="proximal binding residue" evidence="4">
    <location>
        <position position="362"/>
    </location>
    <ligand>
        <name>heme b</name>
        <dbReference type="ChEBI" id="CHEBI:60344"/>
    </ligand>
    <ligandPart>
        <name>Fe</name>
        <dbReference type="ChEBI" id="CHEBI:18248"/>
    </ligandPart>
</feature>
<dbReference type="SUPFAM" id="SSF140959">
    <property type="entry name" value="Indolic compounds 2,3-dioxygenase-like"/>
    <property type="match status" value="1"/>
</dbReference>
<keyword evidence="5" id="KW-0560">Oxidoreductase</keyword>
<dbReference type="InterPro" id="IPR000898">
    <property type="entry name" value="Indolamine_dOase"/>
</dbReference>
<evidence type="ECO:0000256" key="5">
    <source>
        <dbReference type="RuleBase" id="RU369119"/>
    </source>
</evidence>
<protein>
    <recommendedName>
        <fullName evidence="5">Indoleamine 2,3-dioxygenase</fullName>
        <ecNumber evidence="5">1.13.11.52</ecNumber>
    </recommendedName>
</protein>
<dbReference type="Proteomes" id="UP000248961">
    <property type="component" value="Unassembled WGS sequence"/>
</dbReference>
<dbReference type="PANTHER" id="PTHR28657">
    <property type="entry name" value="INDOLEAMINE 2,3-DIOXYGENASE"/>
    <property type="match status" value="1"/>
</dbReference>
<keyword evidence="5 6" id="KW-0223">Dioxygenase</keyword>
<dbReference type="GO" id="GO:0046872">
    <property type="term" value="F:metal ion binding"/>
    <property type="evidence" value="ECO:0007669"/>
    <property type="project" value="UniProtKB-UniRule"/>
</dbReference>
<dbReference type="GO" id="GO:0033754">
    <property type="term" value="F:indoleamine 2,3-dioxygenase activity"/>
    <property type="evidence" value="ECO:0007669"/>
    <property type="project" value="UniProtKB-EC"/>
</dbReference>
<organism evidence="6 7">
    <name type="scientific">Aspergillus homomorphus (strain CBS 101889)</name>
    <dbReference type="NCBI Taxonomy" id="1450537"/>
    <lineage>
        <taxon>Eukaryota</taxon>
        <taxon>Fungi</taxon>
        <taxon>Dikarya</taxon>
        <taxon>Ascomycota</taxon>
        <taxon>Pezizomycotina</taxon>
        <taxon>Eurotiomycetes</taxon>
        <taxon>Eurotiomycetidae</taxon>
        <taxon>Eurotiales</taxon>
        <taxon>Aspergillaceae</taxon>
        <taxon>Aspergillus</taxon>
        <taxon>Aspergillus subgen. Circumdati</taxon>
    </lineage>
</organism>
<dbReference type="EC" id="1.13.11.52" evidence="5"/>
<keyword evidence="3 4" id="KW-0408">Iron</keyword>
<gene>
    <name evidence="6" type="ORF">BO97DRAFT_452893</name>
</gene>
<evidence type="ECO:0000256" key="3">
    <source>
        <dbReference type="ARBA" id="ARBA00023004"/>
    </source>
</evidence>
<dbReference type="GO" id="GO:0034354">
    <property type="term" value="P:'de novo' NAD+ biosynthetic process from L-tryptophan"/>
    <property type="evidence" value="ECO:0007669"/>
    <property type="project" value="TreeGrafter"/>
</dbReference>
<dbReference type="Pfam" id="PF01231">
    <property type="entry name" value="IDO"/>
    <property type="match status" value="1"/>
</dbReference>
<comment type="catalytic activity">
    <reaction evidence="5">
        <text>L-tryptophan + O2 = N-formyl-L-kynurenine</text>
        <dbReference type="Rhea" id="RHEA:24536"/>
        <dbReference type="ChEBI" id="CHEBI:15379"/>
        <dbReference type="ChEBI" id="CHEBI:57912"/>
        <dbReference type="ChEBI" id="CHEBI:58629"/>
    </reaction>
</comment>
<comment type="function">
    <text evidence="5">Produces N-formyl-kynurenine through the oxidation of tryptophan.</text>
</comment>
<evidence type="ECO:0000313" key="7">
    <source>
        <dbReference type="Proteomes" id="UP000248961"/>
    </source>
</evidence>
<dbReference type="InterPro" id="IPR037217">
    <property type="entry name" value="Trp/Indoleamine_2_3_dOase-like"/>
</dbReference>
<dbReference type="Gene3D" id="1.20.58.480">
    <property type="match status" value="1"/>
</dbReference>
<dbReference type="EMBL" id="KZ824268">
    <property type="protein sequence ID" value="RAL16895.1"/>
    <property type="molecule type" value="Genomic_DNA"/>
</dbReference>
<dbReference type="PROSITE" id="PS00877">
    <property type="entry name" value="IDO_2"/>
    <property type="match status" value="1"/>
</dbReference>
<dbReference type="RefSeq" id="XP_025556049.1">
    <property type="nucleotide sequence ID" value="XM_025699045.1"/>
</dbReference>
<dbReference type="GO" id="GO:0020037">
    <property type="term" value="F:heme binding"/>
    <property type="evidence" value="ECO:0007669"/>
    <property type="project" value="UniProtKB-UniRule"/>
</dbReference>
<dbReference type="AlphaFoldDB" id="A0A395IAA4"/>
<comment type="similarity">
    <text evidence="1 5">Belongs to the indoleamine 2,3-dioxygenase family.</text>
</comment>
<dbReference type="OrthoDB" id="540174at2759"/>
<evidence type="ECO:0000256" key="4">
    <source>
        <dbReference type="PIRSR" id="PIRSR600898-1"/>
    </source>
</evidence>
<dbReference type="VEuPathDB" id="FungiDB:BO97DRAFT_452893"/>
<sequence>MLQPLDIDLAAYQISTKCGFLPEEPPVARLNDSYYDPWECLLSDLPRLLVEGLAREEIDRLPVLSTKRLSSEPMWRRAYVILSFLAQAYIWERGIVRNTLPPSIVRPLLDVAQHLELKPCATFAAFCLWNFSVQRSDDEPGEISITQPENLPTISSLSNTQDESWFFSISNAIEARGGPIIFSLLTALRAVQLNNVSQLEQFLQEVSASLEEIRRTLERISERCEPWVFYDEVRPMLCGSRNVTSTGFPNGVFYVHGEVPTEGQWHAYSGASNAQSSTIQLFDVILGVQHEASANGAAVGESKMGYLQEMRHYMPGPHRRFLELMEERCTIRAFVLSQPPDSEVQKLYQIAVLELRALRDTHLSIVSRYVIIPAMRHKARRCSLGCTDLIGTGGTEMISFLKNSRDETDAASRLQ</sequence>
<evidence type="ECO:0000313" key="6">
    <source>
        <dbReference type="EMBL" id="RAL16895.1"/>
    </source>
</evidence>
<reference evidence="6 7" key="1">
    <citation type="submission" date="2018-02" db="EMBL/GenBank/DDBJ databases">
        <title>The genomes of Aspergillus section Nigri reveals drivers in fungal speciation.</title>
        <authorList>
            <consortium name="DOE Joint Genome Institute"/>
            <person name="Vesth T.C."/>
            <person name="Nybo J."/>
            <person name="Theobald S."/>
            <person name="Brandl J."/>
            <person name="Frisvad J.C."/>
            <person name="Nielsen K.F."/>
            <person name="Lyhne E.K."/>
            <person name="Kogle M.E."/>
            <person name="Kuo A."/>
            <person name="Riley R."/>
            <person name="Clum A."/>
            <person name="Nolan M."/>
            <person name="Lipzen A."/>
            <person name="Salamov A."/>
            <person name="Henrissat B."/>
            <person name="Wiebenga A."/>
            <person name="De vries R.P."/>
            <person name="Grigoriev I.V."/>
            <person name="Mortensen U.H."/>
            <person name="Andersen M.R."/>
            <person name="Baker S.E."/>
        </authorList>
    </citation>
    <scope>NUCLEOTIDE SEQUENCE [LARGE SCALE GENOMIC DNA]</scope>
    <source>
        <strain evidence="6 7">CBS 101889</strain>
    </source>
</reference>
<name>A0A395IAA4_ASPHC</name>
<dbReference type="GO" id="GO:0019441">
    <property type="term" value="P:L-tryptophan catabolic process to kynurenine"/>
    <property type="evidence" value="ECO:0007669"/>
    <property type="project" value="UniProtKB-UniRule"/>
</dbReference>
<evidence type="ECO:0000256" key="2">
    <source>
        <dbReference type="ARBA" id="ARBA00022723"/>
    </source>
</evidence>
<proteinExistence type="inferred from homology"/>
<accession>A0A395IAA4</accession>
<dbReference type="GeneID" id="37203334"/>
<dbReference type="PANTHER" id="PTHR28657:SF10">
    <property type="entry name" value="INDOLEAMINE 2,3-DIOXYGENASE"/>
    <property type="match status" value="1"/>
</dbReference>
<keyword evidence="7" id="KW-1185">Reference proteome</keyword>
<dbReference type="GO" id="GO:0005737">
    <property type="term" value="C:cytoplasm"/>
    <property type="evidence" value="ECO:0007669"/>
    <property type="project" value="TreeGrafter"/>
</dbReference>